<sequence length="61" mass="6901">MYGNTNQTPAGNKHHNLNDMMMEIADFLQVASVMSALPDSILRLLYTQLSITFVPIINLRH</sequence>
<reference evidence="1 2" key="1">
    <citation type="submission" date="2013-07" db="EMBL/GenBank/DDBJ databases">
        <authorList>
            <person name="Genoscope - CEA"/>
        </authorList>
    </citation>
    <scope>NUCLEOTIDE SEQUENCE [LARGE SCALE GENOMIC DNA]</scope>
    <source>
        <strain evidence="1 2">G6</strain>
    </source>
</reference>
<keyword evidence="2" id="KW-1185">Reference proteome</keyword>
<gene>
    <name evidence="1" type="ORF">XPG1_2294</name>
</gene>
<dbReference type="EMBL" id="FO704551">
    <property type="protein sequence ID" value="CDG21949.1"/>
    <property type="molecule type" value="Genomic_DNA"/>
</dbReference>
<dbReference type="HOGENOM" id="CLU_2921791_0_0_6"/>
<protein>
    <submittedName>
        <fullName evidence="1">Uncharacterized protein</fullName>
    </submittedName>
</protein>
<evidence type="ECO:0000313" key="1">
    <source>
        <dbReference type="EMBL" id="CDG21949.1"/>
    </source>
</evidence>
<proteinExistence type="predicted"/>
<dbReference type="AlphaFoldDB" id="A0A068R4I5"/>
<dbReference type="KEGG" id="xpo:XPG1_2294"/>
<accession>A0A068R4I5</accession>
<dbReference type="RefSeq" id="WP_045959000.1">
    <property type="nucleotide sequence ID" value="NZ_FO704551.1"/>
</dbReference>
<organism evidence="1 2">
    <name type="scientific">Xenorhabdus poinarii G6</name>
    <dbReference type="NCBI Taxonomy" id="1354304"/>
    <lineage>
        <taxon>Bacteria</taxon>
        <taxon>Pseudomonadati</taxon>
        <taxon>Pseudomonadota</taxon>
        <taxon>Gammaproteobacteria</taxon>
        <taxon>Enterobacterales</taxon>
        <taxon>Morganellaceae</taxon>
        <taxon>Xenorhabdus</taxon>
    </lineage>
</organism>
<evidence type="ECO:0000313" key="2">
    <source>
        <dbReference type="Proteomes" id="UP000032735"/>
    </source>
</evidence>
<name>A0A068R4I5_9GAMM</name>
<dbReference type="STRING" id="1354304.XPG1_2294"/>
<dbReference type="Proteomes" id="UP000032735">
    <property type="component" value="Chromosome"/>
</dbReference>